<evidence type="ECO:0000313" key="1">
    <source>
        <dbReference type="EMBL" id="MBW4561701.1"/>
    </source>
</evidence>
<evidence type="ECO:0000313" key="2">
    <source>
        <dbReference type="Proteomes" id="UP000715781"/>
    </source>
</evidence>
<reference evidence="1" key="1">
    <citation type="submission" date="2021-05" db="EMBL/GenBank/DDBJ databases">
        <authorList>
            <person name="Pietrasiak N."/>
            <person name="Ward R."/>
            <person name="Stajich J.E."/>
            <person name="Kurbessoian T."/>
        </authorList>
    </citation>
    <scope>NUCLEOTIDE SEQUENCE</scope>
    <source>
        <strain evidence="1">JT2-VF2</strain>
    </source>
</reference>
<proteinExistence type="predicted"/>
<name>A0A951PXW3_9NOST</name>
<sequence length="53" mass="6025">MKNKKLMAVLFFLIPVIADLFIPGSGIAIELAILMWELLEIEETKENDIKPPK</sequence>
<dbReference type="Proteomes" id="UP000715781">
    <property type="component" value="Unassembled WGS sequence"/>
</dbReference>
<gene>
    <name evidence="1" type="ORF">KME32_11200</name>
</gene>
<protein>
    <submittedName>
        <fullName evidence="1">Uncharacterized protein</fullName>
    </submittedName>
</protein>
<dbReference type="EMBL" id="JAHHHN010000005">
    <property type="protein sequence ID" value="MBW4561701.1"/>
    <property type="molecule type" value="Genomic_DNA"/>
</dbReference>
<reference evidence="1" key="2">
    <citation type="journal article" date="2022" name="Microbiol. Resour. Announc.">
        <title>Metagenome Sequencing to Explore Phylogenomics of Terrestrial Cyanobacteria.</title>
        <authorList>
            <person name="Ward R.D."/>
            <person name="Stajich J.E."/>
            <person name="Johansen J.R."/>
            <person name="Huntemann M."/>
            <person name="Clum A."/>
            <person name="Foster B."/>
            <person name="Foster B."/>
            <person name="Roux S."/>
            <person name="Palaniappan K."/>
            <person name="Varghese N."/>
            <person name="Mukherjee S."/>
            <person name="Reddy T.B.K."/>
            <person name="Daum C."/>
            <person name="Copeland A."/>
            <person name="Chen I.A."/>
            <person name="Ivanova N.N."/>
            <person name="Kyrpides N.C."/>
            <person name="Shapiro N."/>
            <person name="Eloe-Fadrosh E.A."/>
            <person name="Pietrasiak N."/>
        </authorList>
    </citation>
    <scope>NUCLEOTIDE SEQUENCE</scope>
    <source>
        <strain evidence="1">JT2-VF2</strain>
    </source>
</reference>
<accession>A0A951PXW3</accession>
<dbReference type="AlphaFoldDB" id="A0A951PXW3"/>
<organism evidence="1 2">
    <name type="scientific">Mojavia pulchra JT2-VF2</name>
    <dbReference type="NCBI Taxonomy" id="287848"/>
    <lineage>
        <taxon>Bacteria</taxon>
        <taxon>Bacillati</taxon>
        <taxon>Cyanobacteriota</taxon>
        <taxon>Cyanophyceae</taxon>
        <taxon>Nostocales</taxon>
        <taxon>Nostocaceae</taxon>
    </lineage>
</organism>
<comment type="caution">
    <text evidence="1">The sequence shown here is derived from an EMBL/GenBank/DDBJ whole genome shotgun (WGS) entry which is preliminary data.</text>
</comment>